<evidence type="ECO:0000313" key="2">
    <source>
        <dbReference type="Proteomes" id="UP000619260"/>
    </source>
</evidence>
<proteinExistence type="predicted"/>
<dbReference type="InterPro" id="IPR008551">
    <property type="entry name" value="TANGO2"/>
</dbReference>
<sequence>MCTVLLRHRPGTPCPLLLAAVRDEFLGRPWDPPAAHWPQEAPGIIGGRDRIAGGTWLALDPGRRAVAAVLNGGPLPPAPRPSRGELPLAALTGRLPADLTRYDAFHLILATDTDLRVWSWDGTELLDREVPPGDHIVVNDGLDAASDPLVPHFFPLLRKADGRDDWVELLAGDGLAPTDPRALILRMRAPDGRDYGSSSAALIALGERVRYDFAVDPGPSARWDRII</sequence>
<name>A0A8J4DRY6_9ACTN</name>
<reference evidence="1" key="1">
    <citation type="submission" date="2021-01" db="EMBL/GenBank/DDBJ databases">
        <title>Whole genome shotgun sequence of Virgisporangium aliadipatigenens NBRC 105644.</title>
        <authorList>
            <person name="Komaki H."/>
            <person name="Tamura T."/>
        </authorList>
    </citation>
    <scope>NUCLEOTIDE SEQUENCE</scope>
    <source>
        <strain evidence="1">NBRC 105644</strain>
    </source>
</reference>
<gene>
    <name evidence="1" type="ORF">Val02_36530</name>
</gene>
<organism evidence="1 2">
    <name type="scientific">Virgisporangium aliadipatigenens</name>
    <dbReference type="NCBI Taxonomy" id="741659"/>
    <lineage>
        <taxon>Bacteria</taxon>
        <taxon>Bacillati</taxon>
        <taxon>Actinomycetota</taxon>
        <taxon>Actinomycetes</taxon>
        <taxon>Micromonosporales</taxon>
        <taxon>Micromonosporaceae</taxon>
        <taxon>Virgisporangium</taxon>
    </lineage>
</organism>
<dbReference type="PANTHER" id="PTHR17985">
    <property type="entry name" value="SER/THR-RICH PROTEIN T10 IN DGCR REGION"/>
    <property type="match status" value="1"/>
</dbReference>
<dbReference type="AlphaFoldDB" id="A0A8J4DRY6"/>
<dbReference type="EMBL" id="BOPF01000012">
    <property type="protein sequence ID" value="GIJ46767.1"/>
    <property type="molecule type" value="Genomic_DNA"/>
</dbReference>
<evidence type="ECO:0008006" key="3">
    <source>
        <dbReference type="Google" id="ProtNLM"/>
    </source>
</evidence>
<dbReference type="Pfam" id="PF05742">
    <property type="entry name" value="TANGO2"/>
    <property type="match status" value="1"/>
</dbReference>
<keyword evidence="2" id="KW-1185">Reference proteome</keyword>
<dbReference type="Proteomes" id="UP000619260">
    <property type="component" value="Unassembled WGS sequence"/>
</dbReference>
<protein>
    <recommendedName>
        <fullName evidence="3">NRDE family protein</fullName>
    </recommendedName>
</protein>
<dbReference type="RefSeq" id="WP_203900283.1">
    <property type="nucleotide sequence ID" value="NZ_BOPF01000012.1"/>
</dbReference>
<comment type="caution">
    <text evidence="1">The sequence shown here is derived from an EMBL/GenBank/DDBJ whole genome shotgun (WGS) entry which is preliminary data.</text>
</comment>
<accession>A0A8J4DRY6</accession>
<evidence type="ECO:0000313" key="1">
    <source>
        <dbReference type="EMBL" id="GIJ46767.1"/>
    </source>
</evidence>
<dbReference type="PANTHER" id="PTHR17985:SF8">
    <property type="entry name" value="TRANSPORT AND GOLGI ORGANIZATION PROTEIN 2 HOMOLOG"/>
    <property type="match status" value="1"/>
</dbReference>